<dbReference type="AlphaFoldDB" id="A0A1I3DMR6"/>
<gene>
    <name evidence="6" type="ORF">SAMN04487861_10731</name>
</gene>
<dbReference type="GO" id="GO:0017089">
    <property type="term" value="F:glycolipid transfer activity"/>
    <property type="evidence" value="ECO:0007669"/>
    <property type="project" value="TreeGrafter"/>
</dbReference>
<dbReference type="OrthoDB" id="1629081at2"/>
<evidence type="ECO:0000256" key="4">
    <source>
        <dbReference type="ARBA" id="ARBA00022989"/>
    </source>
</evidence>
<organism evidence="6 7">
    <name type="scientific">Selenomonas ruminantium</name>
    <dbReference type="NCBI Taxonomy" id="971"/>
    <lineage>
        <taxon>Bacteria</taxon>
        <taxon>Bacillati</taxon>
        <taxon>Bacillota</taxon>
        <taxon>Negativicutes</taxon>
        <taxon>Selenomonadales</taxon>
        <taxon>Selenomonadaceae</taxon>
        <taxon>Selenomonas</taxon>
    </lineage>
</organism>
<dbReference type="Proteomes" id="UP000183639">
    <property type="component" value="Unassembled WGS sequence"/>
</dbReference>
<sequence length="183" mass="19789">MSKRTKGLLAAGLAIFVALVVWTVMTIPEVPADKTKVEAPKTMSYEGNTLSEEKDGRKLWELTAERIDVDVETQDVKLVNITGHFYAEDGRTVEVKAAEGTFDNATKDVAVKGGVDIHTSDGASLKGQELRWQAKEAMLAAIGDAVAEKDDMKISGDRIESTDGFNKIKVIGKAHLVKGGENK</sequence>
<keyword evidence="1" id="KW-1003">Cell membrane</keyword>
<evidence type="ECO:0000256" key="1">
    <source>
        <dbReference type="ARBA" id="ARBA00022475"/>
    </source>
</evidence>
<dbReference type="PANTHER" id="PTHR37481:SF1">
    <property type="entry name" value="LIPOPOLYSACCHARIDE EXPORT SYSTEM PROTEIN LPTC"/>
    <property type="match status" value="1"/>
</dbReference>
<dbReference type="PANTHER" id="PTHR37481">
    <property type="entry name" value="LIPOPOLYSACCHARIDE EXPORT SYSTEM PROTEIN LPTC"/>
    <property type="match status" value="1"/>
</dbReference>
<accession>A0A1I3DMR6</accession>
<proteinExistence type="predicted"/>
<keyword evidence="2" id="KW-0997">Cell inner membrane</keyword>
<dbReference type="GO" id="GO:0015221">
    <property type="term" value="F:lipopolysaccharide transmembrane transporter activity"/>
    <property type="evidence" value="ECO:0007669"/>
    <property type="project" value="InterPro"/>
</dbReference>
<dbReference type="GO" id="GO:0005886">
    <property type="term" value="C:plasma membrane"/>
    <property type="evidence" value="ECO:0007669"/>
    <property type="project" value="InterPro"/>
</dbReference>
<dbReference type="InterPro" id="IPR052363">
    <property type="entry name" value="LPS_export_LptC"/>
</dbReference>
<keyword evidence="3" id="KW-0812">Transmembrane</keyword>
<dbReference type="RefSeq" id="WP_075442726.1">
    <property type="nucleotide sequence ID" value="NZ_FOQK01000007.1"/>
</dbReference>
<keyword evidence="5" id="KW-0472">Membrane</keyword>
<reference evidence="6 7" key="1">
    <citation type="submission" date="2016-10" db="EMBL/GenBank/DDBJ databases">
        <authorList>
            <person name="de Groot N.N."/>
        </authorList>
    </citation>
    <scope>NUCLEOTIDE SEQUENCE [LARGE SCALE GENOMIC DNA]</scope>
    <source>
        <strain evidence="6 7">Z108</strain>
    </source>
</reference>
<evidence type="ECO:0000256" key="5">
    <source>
        <dbReference type="ARBA" id="ARBA00023136"/>
    </source>
</evidence>
<protein>
    <submittedName>
        <fullName evidence="6">LPS export ABC transporter protein LptC</fullName>
    </submittedName>
</protein>
<evidence type="ECO:0000313" key="6">
    <source>
        <dbReference type="EMBL" id="SFH87996.1"/>
    </source>
</evidence>
<evidence type="ECO:0000256" key="2">
    <source>
        <dbReference type="ARBA" id="ARBA00022519"/>
    </source>
</evidence>
<dbReference type="Pfam" id="PF06835">
    <property type="entry name" value="LptC"/>
    <property type="match status" value="1"/>
</dbReference>
<name>A0A1I3DMR6_SELRU</name>
<dbReference type="NCBIfam" id="TIGR04409">
    <property type="entry name" value="LptC_YrbK"/>
    <property type="match status" value="1"/>
</dbReference>
<evidence type="ECO:0000313" key="7">
    <source>
        <dbReference type="Proteomes" id="UP000183639"/>
    </source>
</evidence>
<dbReference type="GO" id="GO:0030288">
    <property type="term" value="C:outer membrane-bounded periplasmic space"/>
    <property type="evidence" value="ECO:0007669"/>
    <property type="project" value="TreeGrafter"/>
</dbReference>
<evidence type="ECO:0000256" key="3">
    <source>
        <dbReference type="ARBA" id="ARBA00022692"/>
    </source>
</evidence>
<keyword evidence="4" id="KW-1133">Transmembrane helix</keyword>
<dbReference type="InterPro" id="IPR010664">
    <property type="entry name" value="LipoPS_assembly_LptC-rel"/>
</dbReference>
<dbReference type="EMBL" id="FOQK01000007">
    <property type="protein sequence ID" value="SFH87996.1"/>
    <property type="molecule type" value="Genomic_DNA"/>
</dbReference>
<dbReference type="InterPro" id="IPR026265">
    <property type="entry name" value="LptC"/>
</dbReference>